<dbReference type="PANTHER" id="PTHR36842:SF1">
    <property type="entry name" value="PROTEIN TOLB"/>
    <property type="match status" value="1"/>
</dbReference>
<dbReference type="Gene3D" id="2.60.40.10">
    <property type="entry name" value="Immunoglobulins"/>
    <property type="match status" value="1"/>
</dbReference>
<accession>A0A381SMH5</accession>
<name>A0A381SMH5_9ZZZZ</name>
<protein>
    <recommendedName>
        <fullName evidence="2">Fibronectin type-III domain-containing protein</fullName>
    </recommendedName>
</protein>
<dbReference type="SUPFAM" id="SSF82171">
    <property type="entry name" value="DPP6 N-terminal domain-like"/>
    <property type="match status" value="1"/>
</dbReference>
<dbReference type="Gene3D" id="2.120.10.30">
    <property type="entry name" value="TolB, C-terminal domain"/>
    <property type="match status" value="2"/>
</dbReference>
<sequence length="755" mass="85532">MKNRIFLFLLILVLIPGCAVRLPSIPSIPRLPKLRLPKIFDRIPFIPDPWISGYVIDTTIYEPPKLLDSIPPFLWLTYPENNDTLTKLHPVAGLAVDDGGIDSVILHLDSFLVKKQVTAGFYDFTLNTTQFADTNEHRIFVTAFDTIGNSGSSDTVVVYFDQSRGYPPLVEITTIEYDSALMQINWQQSHINDFRHYLLSAVDSIGGDIIDIGEVTTIDTPFVNITEFNPANPRWYWVTVVDTFGFSAAGQMTKVLDAPPVPSRFLYIKHEDQSFHLIWTRNRERDFYQYVLYGNSLDDTTGRTELWVSNDVNDTTFIEENISWGTHRIYTLVTRDYWGLESADSISGAAITQVLFFGDRYGLSDQLDIFSLDLTYKEETYYQRESTGSIFRLMLEEKALYLMDNPIRGQRTVDTGIIDPAVMWIESLAANPFDTTNSLKFDMAKKYHDVLNKTDGTPSSRLGYPMHFSPNGKSLFFTDNELGAPNLVMMDMDSGDVTILSEIFTDLWFDMNPAGDTLVFVKKIGHGTAIFSLPLDSSAAAIRLSYETDPRNPVFSVDGSLVVYTARDMFGSKNLYTIQPDGSAYKKVTSFSDPADAVVPVGITTLEPSILYVMPSQTIKNQFEIWSINLDGSSDQFLTVCTLEADDRPRISPNGEKVLYQRDHNLWIMNIDGSEQVRLTDLPSGHLAYHGQYSPSGSHIVYIHRMGNWGAESFIEWVRPNGQDFSRLSERHNIVLSDNEIQANNNFRFWPVFQP</sequence>
<gene>
    <name evidence="1" type="ORF">METZ01_LOCUS58094</name>
</gene>
<dbReference type="AlphaFoldDB" id="A0A381SMH5"/>
<organism evidence="1">
    <name type="scientific">marine metagenome</name>
    <dbReference type="NCBI Taxonomy" id="408172"/>
    <lineage>
        <taxon>unclassified sequences</taxon>
        <taxon>metagenomes</taxon>
        <taxon>ecological metagenomes</taxon>
    </lineage>
</organism>
<dbReference type="Pfam" id="PF17957">
    <property type="entry name" value="Big_7"/>
    <property type="match status" value="1"/>
</dbReference>
<dbReference type="InterPro" id="IPR011042">
    <property type="entry name" value="6-blade_b-propeller_TolB-like"/>
</dbReference>
<evidence type="ECO:0000313" key="1">
    <source>
        <dbReference type="EMBL" id="SVA05240.1"/>
    </source>
</evidence>
<reference evidence="1" key="1">
    <citation type="submission" date="2018-05" db="EMBL/GenBank/DDBJ databases">
        <authorList>
            <person name="Lanie J.A."/>
            <person name="Ng W.-L."/>
            <person name="Kazmierczak K.M."/>
            <person name="Andrzejewski T.M."/>
            <person name="Davidsen T.M."/>
            <person name="Wayne K.J."/>
            <person name="Tettelin H."/>
            <person name="Glass J.I."/>
            <person name="Rusch D."/>
            <person name="Podicherti R."/>
            <person name="Tsui H.-C.T."/>
            <person name="Winkler M.E."/>
        </authorList>
    </citation>
    <scope>NUCLEOTIDE SEQUENCE</scope>
</reference>
<dbReference type="EMBL" id="UINC01003316">
    <property type="protein sequence ID" value="SVA05240.1"/>
    <property type="molecule type" value="Genomic_DNA"/>
</dbReference>
<evidence type="ECO:0008006" key="2">
    <source>
        <dbReference type="Google" id="ProtNLM"/>
    </source>
</evidence>
<dbReference type="InterPro" id="IPR013783">
    <property type="entry name" value="Ig-like_fold"/>
</dbReference>
<dbReference type="PANTHER" id="PTHR36842">
    <property type="entry name" value="PROTEIN TOLB HOMOLOG"/>
    <property type="match status" value="1"/>
</dbReference>
<proteinExistence type="predicted"/>